<protein>
    <submittedName>
        <fullName evidence="1">Lrp/AsnC family transcriptional regulator</fullName>
    </submittedName>
</protein>
<sequence>MNDSSTAASIPLELDDTDRRLLRLLQEDASRSNAALARLAHVSPATALRRVRRLMEGGVIQRVVALLAPQQVAQGLHVVLEITLDPQTDESALAFEAAVQALPEVQQAWRTGGGIDFVLIAWVADMAHYQRLSQSLLSGQRQVRNVRAYFSIRRSKFDIAQPVDAAPRLP</sequence>
<dbReference type="EMBL" id="JAWDIE010000006">
    <property type="protein sequence ID" value="MEJ7137870.1"/>
    <property type="molecule type" value="Genomic_DNA"/>
</dbReference>
<organism evidence="1 2">
    <name type="scientific">Amphibiibacter pelophylacis</name>
    <dbReference type="NCBI Taxonomy" id="1799477"/>
    <lineage>
        <taxon>Bacteria</taxon>
        <taxon>Pseudomonadati</taxon>
        <taxon>Pseudomonadota</taxon>
        <taxon>Betaproteobacteria</taxon>
        <taxon>Burkholderiales</taxon>
        <taxon>Sphaerotilaceae</taxon>
        <taxon>Amphibiibacter</taxon>
    </lineage>
</organism>
<evidence type="ECO:0000313" key="2">
    <source>
        <dbReference type="Proteomes" id="UP001364695"/>
    </source>
</evidence>
<dbReference type="Proteomes" id="UP001364695">
    <property type="component" value="Unassembled WGS sequence"/>
</dbReference>
<comment type="caution">
    <text evidence="1">The sequence shown here is derived from an EMBL/GenBank/DDBJ whole genome shotgun (WGS) entry which is preliminary data.</text>
</comment>
<keyword evidence="2" id="KW-1185">Reference proteome</keyword>
<accession>A0ACC6P113</accession>
<reference evidence="1" key="1">
    <citation type="submission" date="2023-10" db="EMBL/GenBank/DDBJ databases">
        <title>Amphibacter perezi, gen. nov., sp. nov. a novel taxa of the family Comamonadaceae, class Betaproteobacteria isolated from the skin microbiota of Pelophylax perezi from different populations.</title>
        <authorList>
            <person name="Costa S."/>
            <person name="Proenca D.N."/>
            <person name="Lopes I."/>
            <person name="Morais P.V."/>
        </authorList>
    </citation>
    <scope>NUCLEOTIDE SEQUENCE</scope>
    <source>
        <strain evidence="1">SL12-8</strain>
    </source>
</reference>
<evidence type="ECO:0000313" key="1">
    <source>
        <dbReference type="EMBL" id="MEJ7137870.1"/>
    </source>
</evidence>
<gene>
    <name evidence="1" type="ORF">RV045_05400</name>
</gene>
<name>A0ACC6P113_9BURK</name>
<proteinExistence type="predicted"/>